<evidence type="ECO:0000313" key="2">
    <source>
        <dbReference type="Proteomes" id="UP000245489"/>
    </source>
</evidence>
<dbReference type="Pfam" id="PF13692">
    <property type="entry name" value="Glyco_trans_1_4"/>
    <property type="match status" value="1"/>
</dbReference>
<proteinExistence type="predicted"/>
<sequence length="408" mass="46810">MLNEKDFKKLPIFIISMSRWDGDVSSASLALAKVLSRNNPVFYIDYPYSWADVWRERNKPTVKKRMDALLWGKNYLTNIPDQSENFVAVTPKPALPIYSLPAGKLYDFASHYNDRQLSNVIKRICREKGFKNYLFINSFNPNYLAKIDKYLSPTLSIYHSRDAIEEVKGHGLVKENICVQHYDMAMATSKQLCRNISARNNKNVNYFPNGGDVHLFKKAFIETLSKPKELENIKTPIIGYTGAVCQRIDYDLMVKIAVQNPDKTIVIVGPRKDKEFTNIKLDDYKNIVFVSSKRIEELPAYLQYFDCTIIPFAKTNLTGGIYPLKINEYLAAGKAVVTTNFSEDIATFESSIYLANSHEEFLKMIPLAINDNSLEKKHARFEAAKGNSWENRVSLLWDLAWGTYKKTI</sequence>
<dbReference type="Gene3D" id="3.40.50.2000">
    <property type="entry name" value="Glycogen Phosphorylase B"/>
    <property type="match status" value="1"/>
</dbReference>
<protein>
    <submittedName>
        <fullName evidence="1">Glycosyltransferase involved in cell wall biosynthesis</fullName>
    </submittedName>
</protein>
<keyword evidence="2" id="KW-1185">Reference proteome</keyword>
<organism evidence="1 2">
    <name type="scientific">Arcicella aurantiaca</name>
    <dbReference type="NCBI Taxonomy" id="591202"/>
    <lineage>
        <taxon>Bacteria</taxon>
        <taxon>Pseudomonadati</taxon>
        <taxon>Bacteroidota</taxon>
        <taxon>Cytophagia</taxon>
        <taxon>Cytophagales</taxon>
        <taxon>Flectobacillaceae</taxon>
        <taxon>Arcicella</taxon>
    </lineage>
</organism>
<comment type="caution">
    <text evidence="1">The sequence shown here is derived from an EMBL/GenBank/DDBJ whole genome shotgun (WGS) entry which is preliminary data.</text>
</comment>
<dbReference type="EMBL" id="QGGO01000026">
    <property type="protein sequence ID" value="PWK20107.1"/>
    <property type="molecule type" value="Genomic_DNA"/>
</dbReference>
<reference evidence="1 2" key="1">
    <citation type="submission" date="2018-05" db="EMBL/GenBank/DDBJ databases">
        <title>Genomic Encyclopedia of Archaeal and Bacterial Type Strains, Phase II (KMG-II): from individual species to whole genera.</title>
        <authorList>
            <person name="Goeker M."/>
        </authorList>
    </citation>
    <scope>NUCLEOTIDE SEQUENCE [LARGE SCALE GENOMIC DNA]</scope>
    <source>
        <strain evidence="1 2">DSM 22214</strain>
    </source>
</reference>
<dbReference type="AlphaFoldDB" id="A0A316DPE9"/>
<dbReference type="Gene3D" id="3.40.50.11010">
    <property type="match status" value="1"/>
</dbReference>
<accession>A0A316DPE9</accession>
<gene>
    <name evidence="1" type="ORF">LV89_03917</name>
</gene>
<dbReference type="OrthoDB" id="9816564at2"/>
<keyword evidence="1" id="KW-0808">Transferase</keyword>
<evidence type="ECO:0000313" key="1">
    <source>
        <dbReference type="EMBL" id="PWK20107.1"/>
    </source>
</evidence>
<dbReference type="GO" id="GO:0016740">
    <property type="term" value="F:transferase activity"/>
    <property type="evidence" value="ECO:0007669"/>
    <property type="project" value="UniProtKB-KW"/>
</dbReference>
<name>A0A316DPE9_9BACT</name>
<dbReference type="Proteomes" id="UP000245489">
    <property type="component" value="Unassembled WGS sequence"/>
</dbReference>
<dbReference type="SUPFAM" id="SSF53756">
    <property type="entry name" value="UDP-Glycosyltransferase/glycogen phosphorylase"/>
    <property type="match status" value="1"/>
</dbReference>
<dbReference type="RefSeq" id="WP_109744588.1">
    <property type="nucleotide sequence ID" value="NZ_QGGO01000026.1"/>
</dbReference>